<dbReference type="HOGENOM" id="CLU_101405_2_0_0"/>
<gene>
    <name evidence="2" type="ORF">NITGR_750003</name>
</gene>
<feature type="domain" description="Lcl C-terminal" evidence="1">
    <location>
        <begin position="13"/>
        <end position="124"/>
    </location>
</feature>
<comment type="caution">
    <text evidence="2">The sequence shown here is derived from an EMBL/GenBank/DDBJ whole genome shotgun (WGS) entry which is preliminary data.</text>
</comment>
<evidence type="ECO:0000313" key="3">
    <source>
        <dbReference type="Proteomes" id="UP000011704"/>
    </source>
</evidence>
<dbReference type="Pfam" id="PF07603">
    <property type="entry name" value="Lcl_C"/>
    <property type="match status" value="1"/>
</dbReference>
<dbReference type="OrthoDB" id="5510735at2"/>
<organism evidence="2 3">
    <name type="scientific">Nitrospina gracilis (strain 3/211)</name>
    <dbReference type="NCBI Taxonomy" id="1266370"/>
    <lineage>
        <taxon>Bacteria</taxon>
        <taxon>Pseudomonadati</taxon>
        <taxon>Nitrospinota/Tectimicrobiota group</taxon>
        <taxon>Nitrospinota</taxon>
        <taxon>Nitrospinia</taxon>
        <taxon>Nitrospinales</taxon>
        <taxon>Nitrospinaceae</taxon>
        <taxon>Nitrospina</taxon>
    </lineage>
</organism>
<evidence type="ECO:0000259" key="1">
    <source>
        <dbReference type="Pfam" id="PF07603"/>
    </source>
</evidence>
<dbReference type="EMBL" id="CAQJ01000083">
    <property type="protein sequence ID" value="CCQ91645.1"/>
    <property type="molecule type" value="Genomic_DNA"/>
</dbReference>
<keyword evidence="3" id="KW-1185">Reference proteome</keyword>
<dbReference type="Proteomes" id="UP000011704">
    <property type="component" value="Unassembled WGS sequence"/>
</dbReference>
<dbReference type="STRING" id="1266370.NITGR_750003"/>
<protein>
    <recommendedName>
        <fullName evidence="1">Lcl C-terminal domain-containing protein</fullName>
    </recommendedName>
</protein>
<dbReference type="AlphaFoldDB" id="M1ZDS0"/>
<dbReference type="InterPro" id="IPR011460">
    <property type="entry name" value="Lcl_C"/>
</dbReference>
<sequence>MADEERFVDNGDGTVTDRKTGLMWKKTDTMIDLKKWVNYQESADYVRELREQKFAGYDDWRLPTQDEAKSIYDKAYSLTDKFGKTVHISDRFEPGCGFSMMIKLVDGRLRTWVFNIREGTMDNPDGLWTLSEAARAVRVASPPGE</sequence>
<dbReference type="RefSeq" id="WP_005010600.1">
    <property type="nucleotide sequence ID" value="NZ_HG422173.1"/>
</dbReference>
<evidence type="ECO:0000313" key="2">
    <source>
        <dbReference type="EMBL" id="CCQ91645.1"/>
    </source>
</evidence>
<name>M1ZDS0_NITG3</name>
<reference evidence="2 3" key="1">
    <citation type="journal article" date="2013" name="Front. Microbiol.">
        <title>The genome of Nitrospina gracilis illuminates the metabolism and evolution of the major marine nitrite oxidizer.</title>
        <authorList>
            <person name="Luecker S."/>
            <person name="Nowka B."/>
            <person name="Rattei T."/>
            <person name="Spieck E."/>
            <person name="and Daims H."/>
        </authorList>
    </citation>
    <scope>NUCLEOTIDE SEQUENCE [LARGE SCALE GENOMIC DNA]</scope>
    <source>
        <strain evidence="2 3">3/211</strain>
    </source>
</reference>
<dbReference type="InParanoid" id="M1ZDS0"/>
<accession>M1ZDS0</accession>
<proteinExistence type="predicted"/>